<evidence type="ECO:0008006" key="4">
    <source>
        <dbReference type="Google" id="ProtNLM"/>
    </source>
</evidence>
<keyword evidence="1" id="KW-0732">Signal</keyword>
<sequence>MVGRVLRASAAAAGVLAGLLLGAPTAAAEPEDGGGACLAEIREAWEDAEPYVHDRVTGVLPEVTPDAVADAFADDRSVRVAVLPGEDAAAQELASQVHGAQERRTVVLYRWDGHAFQVDAGAAGPRGVGGRLLEDRVAPEDLLSHMETLSAALRGEVTSAAAQALAQTPLYAAPGLATDLTPQRTEELAERLAALPDGVRVALLPGEAVAYESAVLHRGSGSVADLVQGERDAPVVVYLVDEEGNVVAGSVGGSAAASRFGPRGAVLARIAEDARRDGGSATATLTGLLERLEETSDGEGPAGRAADALRHAGPFLLLVGAVLALVVPVRRAEAQAAAEDDGDSAPPPE</sequence>
<reference evidence="3" key="1">
    <citation type="journal article" date="2017" name="Acta Aliment.">
        <title>Plant polysaccharide degrading enzyme system of Thermpbifida cellulosilytica TB100 revealed by de novo genome project data.</title>
        <authorList>
            <person name="Toth A."/>
            <person name="Baka E."/>
            <person name="Luzics S."/>
            <person name="Bata-Vidacs I."/>
            <person name="Nagy I."/>
            <person name="Balint B."/>
            <person name="Herceg R."/>
            <person name="Olasz F."/>
            <person name="Wilk T."/>
            <person name="Nagy T."/>
            <person name="Kriszt B."/>
            <person name="Nagy I."/>
            <person name="Kukolya J."/>
        </authorList>
    </citation>
    <scope>NUCLEOTIDE SEQUENCE [LARGE SCALE GENOMIC DNA]</scope>
    <source>
        <strain evidence="3">TB100</strain>
    </source>
</reference>
<dbReference type="EMBL" id="LGEM01000044">
    <property type="protein sequence ID" value="KUP97046.1"/>
    <property type="molecule type" value="Genomic_DNA"/>
</dbReference>
<evidence type="ECO:0000313" key="2">
    <source>
        <dbReference type="EMBL" id="KUP97046.1"/>
    </source>
</evidence>
<name>A0A147KID4_THECS</name>
<dbReference type="AlphaFoldDB" id="A0A147KID4"/>
<keyword evidence="3" id="KW-1185">Reference proteome</keyword>
<dbReference type="OrthoDB" id="3436755at2"/>
<feature type="signal peptide" evidence="1">
    <location>
        <begin position="1"/>
        <end position="28"/>
    </location>
</feature>
<comment type="caution">
    <text evidence="2">The sequence shown here is derived from an EMBL/GenBank/DDBJ whole genome shotgun (WGS) entry which is preliminary data.</text>
</comment>
<accession>A0A147KID4</accession>
<dbReference type="Proteomes" id="UP000074382">
    <property type="component" value="Unassembled WGS sequence"/>
</dbReference>
<organism evidence="2 3">
    <name type="scientific">Thermobifida cellulosilytica TB100</name>
    <dbReference type="NCBI Taxonomy" id="665004"/>
    <lineage>
        <taxon>Bacteria</taxon>
        <taxon>Bacillati</taxon>
        <taxon>Actinomycetota</taxon>
        <taxon>Actinomycetes</taxon>
        <taxon>Streptosporangiales</taxon>
        <taxon>Nocardiopsidaceae</taxon>
        <taxon>Thermobifida</taxon>
    </lineage>
</organism>
<dbReference type="RefSeq" id="WP_068753159.1">
    <property type="nucleotide sequence ID" value="NZ_KQ950180.1"/>
</dbReference>
<dbReference type="PATRIC" id="fig|665004.4.peg.365"/>
<evidence type="ECO:0000313" key="3">
    <source>
        <dbReference type="Proteomes" id="UP000074382"/>
    </source>
</evidence>
<evidence type="ECO:0000256" key="1">
    <source>
        <dbReference type="SAM" id="SignalP"/>
    </source>
</evidence>
<gene>
    <name evidence="2" type="ORF">AC529_08960</name>
</gene>
<feature type="chain" id="PRO_5007549886" description="TPM domain-containing protein" evidence="1">
    <location>
        <begin position="29"/>
        <end position="349"/>
    </location>
</feature>
<proteinExistence type="predicted"/>
<protein>
    <recommendedName>
        <fullName evidence="4">TPM domain-containing protein</fullName>
    </recommendedName>
</protein>